<sequence length="22" mass="2624">MTTAARRKTSRHGRRTWATMTF</sequence>
<organism evidence="2 3">
    <name type="scientific">Maritimibacter alkaliphilus HTCC2654</name>
    <dbReference type="NCBI Taxonomy" id="314271"/>
    <lineage>
        <taxon>Bacteria</taxon>
        <taxon>Pseudomonadati</taxon>
        <taxon>Pseudomonadota</taxon>
        <taxon>Alphaproteobacteria</taxon>
        <taxon>Rhodobacterales</taxon>
        <taxon>Roseobacteraceae</taxon>
        <taxon>Maritimibacter</taxon>
    </lineage>
</organism>
<dbReference type="AlphaFoldDB" id="A3VGT1"/>
<dbReference type="EMBL" id="AAMT01000008">
    <property type="protein sequence ID" value="EAQ12486.1"/>
    <property type="molecule type" value="Genomic_DNA"/>
</dbReference>
<feature type="compositionally biased region" description="Basic residues" evidence="1">
    <location>
        <begin position="1"/>
        <end position="15"/>
    </location>
</feature>
<feature type="region of interest" description="Disordered" evidence="1">
    <location>
        <begin position="1"/>
        <end position="22"/>
    </location>
</feature>
<proteinExistence type="predicted"/>
<gene>
    <name evidence="2" type="ORF">RB2654_14410</name>
</gene>
<evidence type="ECO:0000313" key="3">
    <source>
        <dbReference type="Proteomes" id="UP000002931"/>
    </source>
</evidence>
<accession>A3VGT1</accession>
<comment type="caution">
    <text evidence="2">The sequence shown here is derived from an EMBL/GenBank/DDBJ whole genome shotgun (WGS) entry which is preliminary data.</text>
</comment>
<name>A3VGT1_9RHOB</name>
<dbReference type="HOGENOM" id="CLU_3424801_0_0_5"/>
<protein>
    <submittedName>
        <fullName evidence="2">Uncharacterized protein</fullName>
    </submittedName>
</protein>
<evidence type="ECO:0000256" key="1">
    <source>
        <dbReference type="SAM" id="MobiDB-lite"/>
    </source>
</evidence>
<evidence type="ECO:0000313" key="2">
    <source>
        <dbReference type="EMBL" id="EAQ12486.1"/>
    </source>
</evidence>
<dbReference type="Proteomes" id="UP000002931">
    <property type="component" value="Unassembled WGS sequence"/>
</dbReference>
<reference evidence="2 3" key="1">
    <citation type="journal article" date="2010" name="J. Bacteriol.">
        <title>Genome sequences of Pelagibaca bermudensis HTCC2601T and Maritimibacter alkaliphilus HTCC2654T, the type strains of two marine Roseobacter genera.</title>
        <authorList>
            <person name="Thrash J.C."/>
            <person name="Cho J.C."/>
            <person name="Ferriera S."/>
            <person name="Johnson J."/>
            <person name="Vergin K.L."/>
            <person name="Giovannoni S.J."/>
        </authorList>
    </citation>
    <scope>NUCLEOTIDE SEQUENCE [LARGE SCALE GENOMIC DNA]</scope>
    <source>
        <strain evidence="2 3">HTCC2654</strain>
    </source>
</reference>
<keyword evidence="3" id="KW-1185">Reference proteome</keyword>